<dbReference type="AlphaFoldDB" id="A0ABD0RNI4"/>
<evidence type="ECO:0000256" key="3">
    <source>
        <dbReference type="ARBA" id="ARBA00022771"/>
    </source>
</evidence>
<organism evidence="7 8">
    <name type="scientific">Cirrhinus mrigala</name>
    <name type="common">Mrigala</name>
    <dbReference type="NCBI Taxonomy" id="683832"/>
    <lineage>
        <taxon>Eukaryota</taxon>
        <taxon>Metazoa</taxon>
        <taxon>Chordata</taxon>
        <taxon>Craniata</taxon>
        <taxon>Vertebrata</taxon>
        <taxon>Euteleostomi</taxon>
        <taxon>Actinopterygii</taxon>
        <taxon>Neopterygii</taxon>
        <taxon>Teleostei</taxon>
        <taxon>Ostariophysi</taxon>
        <taxon>Cypriniformes</taxon>
        <taxon>Cyprinidae</taxon>
        <taxon>Labeoninae</taxon>
        <taxon>Labeonini</taxon>
        <taxon>Cirrhinus</taxon>
    </lineage>
</organism>
<keyword evidence="5" id="KW-0862">Zinc</keyword>
<evidence type="ECO:0000256" key="5">
    <source>
        <dbReference type="ARBA" id="ARBA00022833"/>
    </source>
</evidence>
<dbReference type="PANTHER" id="PTHR22770:SF45">
    <property type="entry name" value="RANBP-TYPE AND C3HC4-TYPE ZINC FINGER-CONTAINING PROTEIN 1"/>
    <property type="match status" value="1"/>
</dbReference>
<keyword evidence="4" id="KW-0833">Ubl conjugation pathway</keyword>
<dbReference type="EMBL" id="JAMKFB020000002">
    <property type="protein sequence ID" value="KAL0199963.1"/>
    <property type="molecule type" value="Genomic_DNA"/>
</dbReference>
<evidence type="ECO:0000256" key="2">
    <source>
        <dbReference type="ARBA" id="ARBA00022723"/>
    </source>
</evidence>
<evidence type="ECO:0000256" key="4">
    <source>
        <dbReference type="ARBA" id="ARBA00022786"/>
    </source>
</evidence>
<dbReference type="Gene3D" id="3.10.20.90">
    <property type="entry name" value="Phosphatidylinositol 3-kinase Catalytic Subunit, Chain A, domain 1"/>
    <property type="match status" value="1"/>
</dbReference>
<feature type="non-terminal residue" evidence="7">
    <location>
        <position position="1"/>
    </location>
</feature>
<protein>
    <recommendedName>
        <fullName evidence="9">Ubiquitin-like domain-containing protein</fullName>
    </recommendedName>
</protein>
<keyword evidence="3" id="KW-0863">Zinc-finger</keyword>
<dbReference type="GO" id="GO:0008270">
    <property type="term" value="F:zinc ion binding"/>
    <property type="evidence" value="ECO:0007669"/>
    <property type="project" value="UniProtKB-KW"/>
</dbReference>
<proteinExistence type="predicted"/>
<name>A0ABD0RNI4_CIRMR</name>
<evidence type="ECO:0000256" key="1">
    <source>
        <dbReference type="ARBA" id="ARBA00004906"/>
    </source>
</evidence>
<reference evidence="7 8" key="1">
    <citation type="submission" date="2024-05" db="EMBL/GenBank/DDBJ databases">
        <title>Genome sequencing and assembly of Indian major carp, Cirrhinus mrigala (Hamilton, 1822).</title>
        <authorList>
            <person name="Mohindra V."/>
            <person name="Chowdhury L.M."/>
            <person name="Lal K."/>
            <person name="Jena J.K."/>
        </authorList>
    </citation>
    <scope>NUCLEOTIDE SEQUENCE [LARGE SCALE GENOMIC DNA]</scope>
    <source>
        <strain evidence="7">CM1030</strain>
        <tissue evidence="7">Blood</tissue>
    </source>
</reference>
<gene>
    <name evidence="7" type="ORF">M9458_003150</name>
</gene>
<comment type="pathway">
    <text evidence="1">Protein modification; protein ubiquitination.</text>
</comment>
<evidence type="ECO:0000313" key="7">
    <source>
        <dbReference type="EMBL" id="KAL0199963.1"/>
    </source>
</evidence>
<keyword evidence="2" id="KW-0479">Metal-binding</keyword>
<keyword evidence="8" id="KW-1185">Reference proteome</keyword>
<dbReference type="Proteomes" id="UP001529510">
    <property type="component" value="Unassembled WGS sequence"/>
</dbReference>
<comment type="caution">
    <text evidence="7">The sequence shown here is derived from an EMBL/GenBank/DDBJ whole genome shotgun (WGS) entry which is preliminary data.</text>
</comment>
<feature type="non-terminal residue" evidence="7">
    <location>
        <position position="76"/>
    </location>
</feature>
<dbReference type="InterPro" id="IPR051628">
    <property type="entry name" value="LUBAC_E3_Ligases"/>
</dbReference>
<evidence type="ECO:0000313" key="8">
    <source>
        <dbReference type="Proteomes" id="UP001529510"/>
    </source>
</evidence>
<evidence type="ECO:0008006" key="9">
    <source>
        <dbReference type="Google" id="ProtNLM"/>
    </source>
</evidence>
<accession>A0ABD0RNI4</accession>
<dbReference type="PANTHER" id="PTHR22770">
    <property type="entry name" value="UBIQUITIN CONJUGATING ENZYME 7 INTERACTING PROTEIN-RELATED"/>
    <property type="match status" value="1"/>
</dbReference>
<sequence>VQRWVIAQCLCSDGRSLASYGIYRDGDTAFLYLLSARHACLGHQQDQENAAPPNATLSPIPNASGPVSHDWRGYST</sequence>
<evidence type="ECO:0000256" key="6">
    <source>
        <dbReference type="SAM" id="MobiDB-lite"/>
    </source>
</evidence>
<feature type="region of interest" description="Disordered" evidence="6">
    <location>
        <begin position="44"/>
        <end position="76"/>
    </location>
</feature>